<accession>A0A7R8VG53</accession>
<name>A0A7R8VG53_TIMDO</name>
<dbReference type="InterPro" id="IPR001507">
    <property type="entry name" value="ZP_dom"/>
</dbReference>
<dbReference type="InterPro" id="IPR055355">
    <property type="entry name" value="ZP-C"/>
</dbReference>
<dbReference type="Gene3D" id="2.60.40.3210">
    <property type="entry name" value="Zona pellucida, ZP-N domain"/>
    <property type="match status" value="1"/>
</dbReference>
<dbReference type="PANTHER" id="PTHR14002">
    <property type="entry name" value="ENDOGLIN/TGF-BETA RECEPTOR TYPE III"/>
    <property type="match status" value="1"/>
</dbReference>
<feature type="domain" description="ZP" evidence="5">
    <location>
        <begin position="484"/>
        <end position="752"/>
    </location>
</feature>
<dbReference type="SMART" id="SM00241">
    <property type="entry name" value="ZP"/>
    <property type="match status" value="1"/>
</dbReference>
<evidence type="ECO:0000259" key="5">
    <source>
        <dbReference type="PROSITE" id="PS51034"/>
    </source>
</evidence>
<evidence type="ECO:0000256" key="3">
    <source>
        <dbReference type="SAM" id="Phobius"/>
    </source>
</evidence>
<gene>
    <name evidence="6" type="ORF">TDIB3V08_LOCUS4122</name>
</gene>
<dbReference type="PROSITE" id="PS51034">
    <property type="entry name" value="ZP_2"/>
    <property type="match status" value="1"/>
</dbReference>
<keyword evidence="3" id="KW-0472">Membrane</keyword>
<dbReference type="AlphaFoldDB" id="A0A7R8VG53"/>
<dbReference type="Pfam" id="PF00100">
    <property type="entry name" value="Zona_pellucida"/>
    <property type="match status" value="1"/>
</dbReference>
<protein>
    <recommendedName>
        <fullName evidence="5">ZP domain-containing protein</fullName>
    </recommendedName>
</protein>
<keyword evidence="2" id="KW-1015">Disulfide bond</keyword>
<keyword evidence="3" id="KW-0812">Transmembrane</keyword>
<evidence type="ECO:0000256" key="1">
    <source>
        <dbReference type="ARBA" id="ARBA00022729"/>
    </source>
</evidence>
<proteinExistence type="predicted"/>
<reference evidence="6" key="1">
    <citation type="submission" date="2020-11" db="EMBL/GenBank/DDBJ databases">
        <authorList>
            <person name="Tran Van P."/>
        </authorList>
    </citation>
    <scope>NUCLEOTIDE SEQUENCE</scope>
</reference>
<feature type="chain" id="PRO_5030926632" description="ZP domain-containing protein" evidence="4">
    <location>
        <begin position="19"/>
        <end position="863"/>
    </location>
</feature>
<dbReference type="PANTHER" id="PTHR14002:SF45">
    <property type="entry name" value="ZP DOMAIN-CONTAINING PROTEIN"/>
    <property type="match status" value="1"/>
</dbReference>
<feature type="signal peptide" evidence="4">
    <location>
        <begin position="1"/>
        <end position="18"/>
    </location>
</feature>
<keyword evidence="1 4" id="KW-0732">Signal</keyword>
<evidence type="ECO:0000256" key="2">
    <source>
        <dbReference type="ARBA" id="ARBA00023157"/>
    </source>
</evidence>
<feature type="transmembrane region" description="Helical" evidence="3">
    <location>
        <begin position="819"/>
        <end position="837"/>
    </location>
</feature>
<keyword evidence="3" id="KW-1133">Transmembrane helix</keyword>
<dbReference type="InterPro" id="IPR042235">
    <property type="entry name" value="ZP-C_dom"/>
</dbReference>
<evidence type="ECO:0000256" key="4">
    <source>
        <dbReference type="SAM" id="SignalP"/>
    </source>
</evidence>
<organism evidence="6">
    <name type="scientific">Timema douglasi</name>
    <name type="common">Walking stick</name>
    <dbReference type="NCBI Taxonomy" id="61478"/>
    <lineage>
        <taxon>Eukaryota</taxon>
        <taxon>Metazoa</taxon>
        <taxon>Ecdysozoa</taxon>
        <taxon>Arthropoda</taxon>
        <taxon>Hexapoda</taxon>
        <taxon>Insecta</taxon>
        <taxon>Pterygota</taxon>
        <taxon>Neoptera</taxon>
        <taxon>Polyneoptera</taxon>
        <taxon>Phasmatodea</taxon>
        <taxon>Timematodea</taxon>
        <taxon>Timematoidea</taxon>
        <taxon>Timematidae</taxon>
        <taxon>Timema</taxon>
    </lineage>
</organism>
<dbReference type="Gene3D" id="2.60.40.4100">
    <property type="entry name" value="Zona pellucida, ZP-C domain"/>
    <property type="match status" value="1"/>
</dbReference>
<evidence type="ECO:0000313" key="6">
    <source>
        <dbReference type="EMBL" id="CAD7197823.1"/>
    </source>
</evidence>
<sequence length="863" mass="95746">MTTIRLGIVLGAVVMVLGEISHLDEGHTGCMVSSPFVTPYFTSWLESSRKVRGCSLGYRTLKSYFSEVHAILLHTVGDIAASAQGMGIQPPSSVVDLLLQVNTQNDFDKLDEVMARLVLILDTNRPIHWRLKVQLSDTLREQSNKHHTMGIPYVVMSQGSTIESTIPLRETHKSWHGKKHVQRYIKKNFRGHLASYSEVKGANRLVLRVGVRQPGIKGINKCDMYTQEDSRLLVAMLAIQLTTEGCFYKDHVDDTYVDVYVIELDGGSKRNRLHRTLQPVLIHLQAEDIVLEPRNVTLILKSSQPIKWQLGISGSLGNLLIVSSDEDIVVNEGHVNMKVLSKNLPNSLNTLLLDIATEFGPPIMYAKTGPASTLRLVIAGKDKTDVSFCVAMVARLQGNQPLCQVYWNLNVSQYQYQCTSKAVSAFLILWLNMSSIESGTIIDEMDELIQQFPSPDNDTFLNQPESTELESSIMTQLKSSMVVECGHNRIIVSFPLPLFQEVGSPHLAFNDAFCSSQRNVTHVYLSSHITSCGSTSNSDGRFIIFTNAVHVVFGSADIADKDLESSGSLPDSSGLNSIFTVVCKHLPFFPNMRIDDNVLDSVDTLNTETSSQSASLYHLDIFRDKQLKEIVDFSAYSSASREAQYDEILYVKGWIDGVVPVEVVTENCWVSNSSNPSSRLRVVLLKNACPMDLSVEIQPTDSPTLGRFSFQVNKVYRSLGQFYVHCRLGVCTKESEHAKGNLIVCVDPVEYCSHQSLRPYLDKAVSTAQQLVTVGPLTPVAKRVKPLTSYGVLMTSEMLNEGQTRVIHVGISTEVTVCIALTSFTIGVCLTAALWCIHAKTDPFRRQLSKQPPIMRGETSAMT</sequence>
<dbReference type="EMBL" id="OA565850">
    <property type="protein sequence ID" value="CAD7197823.1"/>
    <property type="molecule type" value="Genomic_DNA"/>
</dbReference>